<keyword evidence="2" id="KW-1003">Cell membrane</keyword>
<dbReference type="PANTHER" id="PTHR24228">
    <property type="entry name" value="B2 BRADYKININ RECEPTOR/ANGIOTENSIN II RECEPTOR"/>
    <property type="match status" value="1"/>
</dbReference>
<comment type="caution">
    <text evidence="11">The sequence shown here is derived from an EMBL/GenBank/DDBJ whole genome shotgun (WGS) entry which is preliminary data.</text>
</comment>
<evidence type="ECO:0000256" key="9">
    <source>
        <dbReference type="SAM" id="Phobius"/>
    </source>
</evidence>
<evidence type="ECO:0000256" key="1">
    <source>
        <dbReference type="ARBA" id="ARBA00004651"/>
    </source>
</evidence>
<sequence>MADYPALYDYNFHNATVPLPPLQSSITKHLVPVSFCLLLTGSVFSIALLVPLSRASVTHNQNQRHGQLVQCIFDLVFYITWFVLAVPPYTTGEVPNHLYCQVNGALAHWSATSQFSAITGLAYERYYRLCQLRDNDTAGARHVAPHWRVFKRLIAPLLFLHALLPILTSSAYGHFGPYRNNAACFGLGGRGVIGHDLFQLANVVYFLGCMCLTAVTSVRSVKIIRSLLSSSNVSSTASTKTAVKAERRLMLFSLCVTVLFLFCWAGYALFFLLPSFGFKHPTSATFTSSPRFFDYLLVSASCTALNPIINLYFDAGLLKLVKGYFFREKRARRIGSAKSTMTTHSTADWSAARTRRQQHTGSCVSVFG</sequence>
<feature type="transmembrane region" description="Helical" evidence="9">
    <location>
        <begin position="197"/>
        <end position="218"/>
    </location>
</feature>
<dbReference type="Proteomes" id="UP001165060">
    <property type="component" value="Unassembled WGS sequence"/>
</dbReference>
<protein>
    <recommendedName>
        <fullName evidence="10">G-protein coupled receptors family 1 profile domain-containing protein</fullName>
    </recommendedName>
</protein>
<keyword evidence="8" id="KW-0807">Transducer</keyword>
<evidence type="ECO:0000256" key="2">
    <source>
        <dbReference type="ARBA" id="ARBA00022475"/>
    </source>
</evidence>
<comment type="subcellular location">
    <subcellularLocation>
        <location evidence="1">Cell membrane</location>
        <topology evidence="1">Multi-pass membrane protein</topology>
    </subcellularLocation>
</comment>
<dbReference type="SUPFAM" id="SSF81321">
    <property type="entry name" value="Family A G protein-coupled receptor-like"/>
    <property type="match status" value="1"/>
</dbReference>
<name>A0ABQ6NBT4_9STRA</name>
<dbReference type="EMBL" id="BRYB01006604">
    <property type="protein sequence ID" value="GMI52927.1"/>
    <property type="molecule type" value="Genomic_DNA"/>
</dbReference>
<evidence type="ECO:0000313" key="12">
    <source>
        <dbReference type="Proteomes" id="UP001165060"/>
    </source>
</evidence>
<keyword evidence="3 9" id="KW-0812">Transmembrane</keyword>
<evidence type="ECO:0000256" key="5">
    <source>
        <dbReference type="ARBA" id="ARBA00023040"/>
    </source>
</evidence>
<evidence type="ECO:0000259" key="10">
    <source>
        <dbReference type="PROSITE" id="PS50262"/>
    </source>
</evidence>
<dbReference type="InterPro" id="IPR000276">
    <property type="entry name" value="GPCR_Rhodpsn"/>
</dbReference>
<evidence type="ECO:0000256" key="7">
    <source>
        <dbReference type="ARBA" id="ARBA00023170"/>
    </source>
</evidence>
<feature type="transmembrane region" description="Helical" evidence="9">
    <location>
        <begin position="71"/>
        <end position="90"/>
    </location>
</feature>
<accession>A0ABQ6NBT4</accession>
<dbReference type="PANTHER" id="PTHR24228:SF59">
    <property type="entry name" value="NEUROPEPTIDE RECEPTOR 15"/>
    <property type="match status" value="1"/>
</dbReference>
<dbReference type="Gene3D" id="1.20.1070.10">
    <property type="entry name" value="Rhodopsin 7-helix transmembrane proteins"/>
    <property type="match status" value="1"/>
</dbReference>
<feature type="transmembrane region" description="Helical" evidence="9">
    <location>
        <begin position="29"/>
        <end position="50"/>
    </location>
</feature>
<proteinExistence type="predicted"/>
<evidence type="ECO:0000256" key="8">
    <source>
        <dbReference type="ARBA" id="ARBA00023224"/>
    </source>
</evidence>
<evidence type="ECO:0000313" key="11">
    <source>
        <dbReference type="EMBL" id="GMI52927.1"/>
    </source>
</evidence>
<gene>
    <name evidence="11" type="ORF">TeGR_g5901</name>
</gene>
<keyword evidence="6 9" id="KW-0472">Membrane</keyword>
<dbReference type="PROSITE" id="PS50262">
    <property type="entry name" value="G_PROTEIN_RECEP_F1_2"/>
    <property type="match status" value="1"/>
</dbReference>
<keyword evidence="4 9" id="KW-1133">Transmembrane helix</keyword>
<dbReference type="Pfam" id="PF00001">
    <property type="entry name" value="7tm_1"/>
    <property type="match status" value="1"/>
</dbReference>
<feature type="transmembrane region" description="Helical" evidence="9">
    <location>
        <begin position="292"/>
        <end position="313"/>
    </location>
</feature>
<feature type="transmembrane region" description="Helical" evidence="9">
    <location>
        <begin position="153"/>
        <end position="172"/>
    </location>
</feature>
<organism evidence="11 12">
    <name type="scientific">Tetraparma gracilis</name>
    <dbReference type="NCBI Taxonomy" id="2962635"/>
    <lineage>
        <taxon>Eukaryota</taxon>
        <taxon>Sar</taxon>
        <taxon>Stramenopiles</taxon>
        <taxon>Ochrophyta</taxon>
        <taxon>Bolidophyceae</taxon>
        <taxon>Parmales</taxon>
        <taxon>Triparmaceae</taxon>
        <taxon>Tetraparma</taxon>
    </lineage>
</organism>
<keyword evidence="12" id="KW-1185">Reference proteome</keyword>
<feature type="domain" description="G-protein coupled receptors family 1 profile" evidence="10">
    <location>
        <begin position="41"/>
        <end position="310"/>
    </location>
</feature>
<dbReference type="InterPro" id="IPR017452">
    <property type="entry name" value="GPCR_Rhodpsn_7TM"/>
</dbReference>
<feature type="transmembrane region" description="Helical" evidence="9">
    <location>
        <begin position="249"/>
        <end position="272"/>
    </location>
</feature>
<evidence type="ECO:0000256" key="4">
    <source>
        <dbReference type="ARBA" id="ARBA00022989"/>
    </source>
</evidence>
<feature type="transmembrane region" description="Helical" evidence="9">
    <location>
        <begin position="102"/>
        <end position="123"/>
    </location>
</feature>
<keyword evidence="7" id="KW-0675">Receptor</keyword>
<evidence type="ECO:0000256" key="6">
    <source>
        <dbReference type="ARBA" id="ARBA00023136"/>
    </source>
</evidence>
<evidence type="ECO:0000256" key="3">
    <source>
        <dbReference type="ARBA" id="ARBA00022692"/>
    </source>
</evidence>
<keyword evidence="5" id="KW-0297">G-protein coupled receptor</keyword>
<dbReference type="CDD" id="cd00637">
    <property type="entry name" value="7tm_classA_rhodopsin-like"/>
    <property type="match status" value="1"/>
</dbReference>
<reference evidence="11 12" key="1">
    <citation type="journal article" date="2023" name="Commun. Biol.">
        <title>Genome analysis of Parmales, the sister group of diatoms, reveals the evolutionary specialization of diatoms from phago-mixotrophs to photoautotrophs.</title>
        <authorList>
            <person name="Ban H."/>
            <person name="Sato S."/>
            <person name="Yoshikawa S."/>
            <person name="Yamada K."/>
            <person name="Nakamura Y."/>
            <person name="Ichinomiya M."/>
            <person name="Sato N."/>
            <person name="Blanc-Mathieu R."/>
            <person name="Endo H."/>
            <person name="Kuwata A."/>
            <person name="Ogata H."/>
        </authorList>
    </citation>
    <scope>NUCLEOTIDE SEQUENCE [LARGE SCALE GENOMIC DNA]</scope>
</reference>